<gene>
    <name evidence="1" type="ORF">SAMN05661091_3889</name>
</gene>
<name>A0A1X7HJJ1_9BACL</name>
<proteinExistence type="predicted"/>
<dbReference type="Pfam" id="PF26325">
    <property type="entry name" value="YhjD"/>
    <property type="match status" value="1"/>
</dbReference>
<protein>
    <submittedName>
        <fullName evidence="1">Uncharacterized protein</fullName>
    </submittedName>
</protein>
<dbReference type="Proteomes" id="UP000192940">
    <property type="component" value="Chromosome I"/>
</dbReference>
<dbReference type="AlphaFoldDB" id="A0A1X7HJJ1"/>
<dbReference type="InterPro" id="IPR058600">
    <property type="entry name" value="YhjD-like"/>
</dbReference>
<evidence type="ECO:0000313" key="2">
    <source>
        <dbReference type="Proteomes" id="UP000192940"/>
    </source>
</evidence>
<evidence type="ECO:0000313" key="1">
    <source>
        <dbReference type="EMBL" id="SMF87743.1"/>
    </source>
</evidence>
<accession>A0A1X7HJJ1</accession>
<dbReference type="STRING" id="1313296.SAMN05661091_3889"/>
<organism evidence="1 2">
    <name type="scientific">Paenibacillus uliginis N3/975</name>
    <dbReference type="NCBI Taxonomy" id="1313296"/>
    <lineage>
        <taxon>Bacteria</taxon>
        <taxon>Bacillati</taxon>
        <taxon>Bacillota</taxon>
        <taxon>Bacilli</taxon>
        <taxon>Bacillales</taxon>
        <taxon>Paenibacillaceae</taxon>
        <taxon>Paenibacillus</taxon>
    </lineage>
</organism>
<dbReference type="RefSeq" id="WP_208914694.1">
    <property type="nucleotide sequence ID" value="NZ_LT840184.1"/>
</dbReference>
<keyword evidence="2" id="KW-1185">Reference proteome</keyword>
<reference evidence="1 2" key="1">
    <citation type="submission" date="2017-04" db="EMBL/GenBank/DDBJ databases">
        <authorList>
            <person name="Afonso C.L."/>
            <person name="Miller P.J."/>
            <person name="Scott M.A."/>
            <person name="Spackman E."/>
            <person name="Goraichik I."/>
            <person name="Dimitrov K.M."/>
            <person name="Suarez D.L."/>
            <person name="Swayne D.E."/>
        </authorList>
    </citation>
    <scope>NUCLEOTIDE SEQUENCE [LARGE SCALE GENOMIC DNA]</scope>
    <source>
        <strain evidence="1 2">N3/975</strain>
    </source>
</reference>
<dbReference type="EMBL" id="LT840184">
    <property type="protein sequence ID" value="SMF87743.1"/>
    <property type="molecule type" value="Genomic_DNA"/>
</dbReference>
<sequence>MMKSPLLPPVPTEEDDLLVRSYVVHGIMLKMLRRDIDTLHTLSLKMPTLYIRSLGLIEKETSRNLWSVRQRLRVHGIRISEETRKSGGIEAVFMCRGYHRTLWLSWELIQKEAMNRLHRYSGSNLAAY</sequence>